<dbReference type="RefSeq" id="WP_187594936.1">
    <property type="nucleotide sequence ID" value="NZ_CP060723.1"/>
</dbReference>
<sequence>MSLFYVTAIRHSSDPAFISHILIHSPNGKGRMNKGVILSKADVINHLENGHEFKTAVFNYSTGQWNNGADIGTVRIGLTTYLRTDKDSTTKDNLGNLLLIDELR</sequence>
<reference evidence="1 2" key="1">
    <citation type="submission" date="2020-08" db="EMBL/GenBank/DDBJ databases">
        <title>Genome sequence of Pedobacter roseus KACC 11594T.</title>
        <authorList>
            <person name="Hyun D.-W."/>
            <person name="Bae J.-W."/>
        </authorList>
    </citation>
    <scope>NUCLEOTIDE SEQUENCE [LARGE SCALE GENOMIC DNA]</scope>
    <source>
        <strain evidence="1 2">KACC 11594</strain>
    </source>
</reference>
<dbReference type="InterPro" id="IPR024997">
    <property type="entry name" value="DUF3892"/>
</dbReference>
<proteinExistence type="predicted"/>
<dbReference type="Proteomes" id="UP000515806">
    <property type="component" value="Chromosome"/>
</dbReference>
<name>A0A7G9QMB9_9SPHI</name>
<dbReference type="Pfam" id="PF13031">
    <property type="entry name" value="DUF3892"/>
    <property type="match status" value="1"/>
</dbReference>
<evidence type="ECO:0000313" key="2">
    <source>
        <dbReference type="Proteomes" id="UP000515806"/>
    </source>
</evidence>
<evidence type="ECO:0000313" key="1">
    <source>
        <dbReference type="EMBL" id="QNN44494.1"/>
    </source>
</evidence>
<protein>
    <submittedName>
        <fullName evidence="1">DUF3892 domain-containing protein</fullName>
    </submittedName>
</protein>
<dbReference type="EMBL" id="CP060723">
    <property type="protein sequence ID" value="QNN44494.1"/>
    <property type="molecule type" value="Genomic_DNA"/>
</dbReference>
<dbReference type="KEGG" id="proe:H9L23_10645"/>
<keyword evidence="2" id="KW-1185">Reference proteome</keyword>
<organism evidence="1 2">
    <name type="scientific">Pedobacter roseus</name>
    <dbReference type="NCBI Taxonomy" id="336820"/>
    <lineage>
        <taxon>Bacteria</taxon>
        <taxon>Pseudomonadati</taxon>
        <taxon>Bacteroidota</taxon>
        <taxon>Sphingobacteriia</taxon>
        <taxon>Sphingobacteriales</taxon>
        <taxon>Sphingobacteriaceae</taxon>
        <taxon>Pedobacter</taxon>
    </lineage>
</organism>
<accession>A0A7G9QMB9</accession>
<dbReference type="AlphaFoldDB" id="A0A7G9QMB9"/>
<gene>
    <name evidence="1" type="ORF">H9L23_10645</name>
</gene>